<dbReference type="PANTHER" id="PTHR43157">
    <property type="entry name" value="PHOSPHATIDYLINOSITOL-GLYCAN BIOSYNTHESIS CLASS F PROTEIN-RELATED"/>
    <property type="match status" value="1"/>
</dbReference>
<dbReference type="AlphaFoldDB" id="A0A8J2RL97"/>
<dbReference type="InterPro" id="IPR002347">
    <property type="entry name" value="SDR_fam"/>
</dbReference>
<keyword evidence="1" id="KW-0560">Oxidoreductase</keyword>
<evidence type="ECO:0000313" key="3">
    <source>
        <dbReference type="Proteomes" id="UP000789390"/>
    </source>
</evidence>
<dbReference type="PANTHER" id="PTHR43157:SF31">
    <property type="entry name" value="PHOSPHATIDYLINOSITOL-GLYCAN BIOSYNTHESIS CLASS F PROTEIN"/>
    <property type="match status" value="1"/>
</dbReference>
<gene>
    <name evidence="2" type="ORF">DGAL_LOCUS5556</name>
</gene>
<comment type="caution">
    <text evidence="2">The sequence shown here is derived from an EMBL/GenBank/DDBJ whole genome shotgun (WGS) entry which is preliminary data.</text>
</comment>
<dbReference type="Gene3D" id="3.40.50.720">
    <property type="entry name" value="NAD(P)-binding Rossmann-like Domain"/>
    <property type="match status" value="1"/>
</dbReference>
<protein>
    <submittedName>
        <fullName evidence="2">Uncharacterized protein</fullName>
    </submittedName>
</protein>
<organism evidence="2 3">
    <name type="scientific">Daphnia galeata</name>
    <dbReference type="NCBI Taxonomy" id="27404"/>
    <lineage>
        <taxon>Eukaryota</taxon>
        <taxon>Metazoa</taxon>
        <taxon>Ecdysozoa</taxon>
        <taxon>Arthropoda</taxon>
        <taxon>Crustacea</taxon>
        <taxon>Branchiopoda</taxon>
        <taxon>Diplostraca</taxon>
        <taxon>Cladocera</taxon>
        <taxon>Anomopoda</taxon>
        <taxon>Daphniidae</taxon>
        <taxon>Daphnia</taxon>
    </lineage>
</organism>
<evidence type="ECO:0000256" key="1">
    <source>
        <dbReference type="ARBA" id="ARBA00023002"/>
    </source>
</evidence>
<dbReference type="GO" id="GO:0016491">
    <property type="term" value="F:oxidoreductase activity"/>
    <property type="evidence" value="ECO:0007669"/>
    <property type="project" value="UniProtKB-KW"/>
</dbReference>
<dbReference type="Pfam" id="PF00106">
    <property type="entry name" value="adh_short"/>
    <property type="match status" value="1"/>
</dbReference>
<dbReference type="InterPro" id="IPR036291">
    <property type="entry name" value="NAD(P)-bd_dom_sf"/>
</dbReference>
<dbReference type="EMBL" id="CAKKLH010000101">
    <property type="protein sequence ID" value="CAH0103023.1"/>
    <property type="molecule type" value="Genomic_DNA"/>
</dbReference>
<dbReference type="Proteomes" id="UP000789390">
    <property type="component" value="Unassembled WGS sequence"/>
</dbReference>
<dbReference type="PRINTS" id="PR00081">
    <property type="entry name" value="GDHRDH"/>
</dbReference>
<accession>A0A8J2RL97</accession>
<sequence>MRWNVLKTAVCLGTGLILYYIKYGYLAIAYIKKRCGGPTCRCSLKLDNKFVIVTGGTSGLGLVVTEKLAYRGASIIFTARNLDEGLAIQECLRAKTKNPNIFCKHLDLNNFASIHNFVSDVNQLCSKVDLLINNAGVFFYPPKETVDKYDVTFQTNYLGHFLLTELLVPKLADKSRVIFVSSAAHSLTKSLDLSTVFVVDEGAQGISARFQNYANSKLCLLLYSKNFAQRFKERGVNVYSVDPGSVETPMYRHFPFLTNPILKAIQKPIRFIVVRSPIQGAQTILHCALSPNLSSETGLYYADLVAKASSDLSQDVQLSSQLYDHSRIWAGLSQSEVLA</sequence>
<evidence type="ECO:0000313" key="2">
    <source>
        <dbReference type="EMBL" id="CAH0103023.1"/>
    </source>
</evidence>
<name>A0A8J2RL97_9CRUS</name>
<dbReference type="SUPFAM" id="SSF51735">
    <property type="entry name" value="NAD(P)-binding Rossmann-fold domains"/>
    <property type="match status" value="1"/>
</dbReference>
<dbReference type="OrthoDB" id="542013at2759"/>
<keyword evidence="3" id="KW-1185">Reference proteome</keyword>
<reference evidence="2" key="1">
    <citation type="submission" date="2021-11" db="EMBL/GenBank/DDBJ databases">
        <authorList>
            <person name="Schell T."/>
        </authorList>
    </citation>
    <scope>NUCLEOTIDE SEQUENCE</scope>
    <source>
        <strain evidence="2">M5</strain>
    </source>
</reference>
<proteinExistence type="predicted"/>